<dbReference type="InterPro" id="IPR037181">
    <property type="entry name" value="SUFU_N"/>
</dbReference>
<evidence type="ECO:0000313" key="5">
    <source>
        <dbReference type="Proteomes" id="UP000007266"/>
    </source>
</evidence>
<feature type="domain" description="Suppressor of fused C-terminal" evidence="3">
    <location>
        <begin position="242"/>
        <end position="433"/>
    </location>
</feature>
<dbReference type="eggNOG" id="ENOG502QT57">
    <property type="taxonomic scope" value="Eukaryota"/>
</dbReference>
<feature type="domain" description="Suppressor of fused C-terminal" evidence="3">
    <location>
        <begin position="458"/>
        <end position="489"/>
    </location>
</feature>
<dbReference type="GO" id="GO:0005737">
    <property type="term" value="C:cytoplasm"/>
    <property type="evidence" value="ECO:0000318"/>
    <property type="project" value="GO_Central"/>
</dbReference>
<dbReference type="InterPro" id="IPR038489">
    <property type="entry name" value="SUFU_C_sf"/>
</dbReference>
<evidence type="ECO:0000313" key="4">
    <source>
        <dbReference type="EMBL" id="KYB29272.1"/>
    </source>
</evidence>
<evidence type="ECO:0000259" key="3">
    <source>
        <dbReference type="Pfam" id="PF12470"/>
    </source>
</evidence>
<dbReference type="Pfam" id="PF00567">
    <property type="entry name" value="TUDOR"/>
    <property type="match status" value="1"/>
</dbReference>
<dbReference type="GO" id="GO:0005634">
    <property type="term" value="C:nucleus"/>
    <property type="evidence" value="ECO:0000318"/>
    <property type="project" value="GO_Central"/>
</dbReference>
<feature type="domain" description="Tudor" evidence="1">
    <location>
        <begin position="513"/>
        <end position="630"/>
    </location>
</feature>
<dbReference type="GO" id="GO:0045879">
    <property type="term" value="P:negative regulation of smoothened signaling pathway"/>
    <property type="evidence" value="ECO:0000318"/>
    <property type="project" value="GO_Central"/>
</dbReference>
<proteinExistence type="predicted"/>
<dbReference type="Gene3D" id="3.30.1360.230">
    <property type="entry name" value="Sufu, C-terminal domain"/>
    <property type="match status" value="1"/>
</dbReference>
<dbReference type="Pfam" id="PF12470">
    <property type="entry name" value="SUFU_C"/>
    <property type="match status" value="2"/>
</dbReference>
<dbReference type="FunCoup" id="A0A139WMW0">
    <property type="interactions" value="769"/>
</dbReference>
<dbReference type="InterPro" id="IPR002999">
    <property type="entry name" value="Tudor"/>
</dbReference>
<feature type="domain" description="Suppressor of fused-like" evidence="2">
    <location>
        <begin position="53"/>
        <end position="229"/>
    </location>
</feature>
<dbReference type="AlphaFoldDB" id="A0A139WMW0"/>
<dbReference type="InterPro" id="IPR020941">
    <property type="entry name" value="SUFU-like_domain"/>
</dbReference>
<name>A0A139WMW0_TRICA</name>
<evidence type="ECO:0000259" key="2">
    <source>
        <dbReference type="Pfam" id="PF05076"/>
    </source>
</evidence>
<dbReference type="SUPFAM" id="SSF63748">
    <property type="entry name" value="Tudor/PWWP/MBT"/>
    <property type="match status" value="1"/>
</dbReference>
<dbReference type="InterPro" id="IPR007768">
    <property type="entry name" value="Suppressor_of_fused"/>
</dbReference>
<reference evidence="4 5" key="1">
    <citation type="journal article" date="2008" name="Nature">
        <title>The genome of the model beetle and pest Tribolium castaneum.</title>
        <authorList>
            <consortium name="Tribolium Genome Sequencing Consortium"/>
            <person name="Richards S."/>
            <person name="Gibbs R.A."/>
            <person name="Weinstock G.M."/>
            <person name="Brown S.J."/>
            <person name="Denell R."/>
            <person name="Beeman R.W."/>
            <person name="Gibbs R."/>
            <person name="Beeman R.W."/>
            <person name="Brown S.J."/>
            <person name="Bucher G."/>
            <person name="Friedrich M."/>
            <person name="Grimmelikhuijzen C.J."/>
            <person name="Klingler M."/>
            <person name="Lorenzen M."/>
            <person name="Richards S."/>
            <person name="Roth S."/>
            <person name="Schroder R."/>
            <person name="Tautz D."/>
            <person name="Zdobnov E.M."/>
            <person name="Muzny D."/>
            <person name="Gibbs R.A."/>
            <person name="Weinstock G.M."/>
            <person name="Attaway T."/>
            <person name="Bell S."/>
            <person name="Buhay C.J."/>
            <person name="Chandrabose M.N."/>
            <person name="Chavez D."/>
            <person name="Clerk-Blankenburg K.P."/>
            <person name="Cree A."/>
            <person name="Dao M."/>
            <person name="Davis C."/>
            <person name="Chacko J."/>
            <person name="Dinh H."/>
            <person name="Dugan-Rocha S."/>
            <person name="Fowler G."/>
            <person name="Garner T.T."/>
            <person name="Garnes J."/>
            <person name="Gnirke A."/>
            <person name="Hawes A."/>
            <person name="Hernandez J."/>
            <person name="Hines S."/>
            <person name="Holder M."/>
            <person name="Hume J."/>
            <person name="Jhangiani S.N."/>
            <person name="Joshi V."/>
            <person name="Khan Z.M."/>
            <person name="Jackson L."/>
            <person name="Kovar C."/>
            <person name="Kowis A."/>
            <person name="Lee S."/>
            <person name="Lewis L.R."/>
            <person name="Margolis J."/>
            <person name="Morgan M."/>
            <person name="Nazareth L.V."/>
            <person name="Nguyen N."/>
            <person name="Okwuonu G."/>
            <person name="Parker D."/>
            <person name="Richards S."/>
            <person name="Ruiz S.J."/>
            <person name="Santibanez J."/>
            <person name="Savard J."/>
            <person name="Scherer S.E."/>
            <person name="Schneider B."/>
            <person name="Sodergren E."/>
            <person name="Tautz D."/>
            <person name="Vattahil S."/>
            <person name="Villasana D."/>
            <person name="White C.S."/>
            <person name="Wright R."/>
            <person name="Park Y."/>
            <person name="Beeman R.W."/>
            <person name="Lord J."/>
            <person name="Oppert B."/>
            <person name="Lorenzen M."/>
            <person name="Brown S."/>
            <person name="Wang L."/>
            <person name="Savard J."/>
            <person name="Tautz D."/>
            <person name="Richards S."/>
            <person name="Weinstock G."/>
            <person name="Gibbs R.A."/>
            <person name="Liu Y."/>
            <person name="Worley K."/>
            <person name="Weinstock G."/>
            <person name="Elsik C.G."/>
            <person name="Reese J.T."/>
            <person name="Elhaik E."/>
            <person name="Landan G."/>
            <person name="Graur D."/>
            <person name="Arensburger P."/>
            <person name="Atkinson P."/>
            <person name="Beeman R.W."/>
            <person name="Beidler J."/>
            <person name="Brown S.J."/>
            <person name="Demuth J.P."/>
            <person name="Drury D.W."/>
            <person name="Du Y.Z."/>
            <person name="Fujiwara H."/>
            <person name="Lorenzen M."/>
            <person name="Maselli V."/>
            <person name="Osanai M."/>
            <person name="Park Y."/>
            <person name="Robertson H.M."/>
            <person name="Tu Z."/>
            <person name="Wang J.J."/>
            <person name="Wang S."/>
            <person name="Richards S."/>
            <person name="Song H."/>
            <person name="Zhang L."/>
            <person name="Sodergren E."/>
            <person name="Werner D."/>
            <person name="Stanke M."/>
            <person name="Morgenstern B."/>
            <person name="Solovyev V."/>
            <person name="Kosarev P."/>
            <person name="Brown G."/>
            <person name="Chen H.C."/>
            <person name="Ermolaeva O."/>
            <person name="Hlavina W."/>
            <person name="Kapustin Y."/>
            <person name="Kiryutin B."/>
            <person name="Kitts P."/>
            <person name="Maglott D."/>
            <person name="Pruitt K."/>
            <person name="Sapojnikov V."/>
            <person name="Souvorov A."/>
            <person name="Mackey A.J."/>
            <person name="Waterhouse R.M."/>
            <person name="Wyder S."/>
            <person name="Zdobnov E.M."/>
            <person name="Zdobnov E.M."/>
            <person name="Wyder S."/>
            <person name="Kriventseva E.V."/>
            <person name="Kadowaki T."/>
            <person name="Bork P."/>
            <person name="Aranda M."/>
            <person name="Bao R."/>
            <person name="Beermann A."/>
            <person name="Berns N."/>
            <person name="Bolognesi R."/>
            <person name="Bonneton F."/>
            <person name="Bopp D."/>
            <person name="Brown S.J."/>
            <person name="Bucher G."/>
            <person name="Butts T."/>
            <person name="Chaumot A."/>
            <person name="Denell R.E."/>
            <person name="Ferrier D.E."/>
            <person name="Friedrich M."/>
            <person name="Gordon C.M."/>
            <person name="Jindra M."/>
            <person name="Klingler M."/>
            <person name="Lan Q."/>
            <person name="Lattorff H.M."/>
            <person name="Laudet V."/>
            <person name="von Levetsow C."/>
            <person name="Liu Z."/>
            <person name="Lutz R."/>
            <person name="Lynch J.A."/>
            <person name="da Fonseca R.N."/>
            <person name="Posnien N."/>
            <person name="Reuter R."/>
            <person name="Roth S."/>
            <person name="Savard J."/>
            <person name="Schinko J.B."/>
            <person name="Schmitt C."/>
            <person name="Schoppmeier M."/>
            <person name="Schroder R."/>
            <person name="Shippy T.D."/>
            <person name="Simonnet F."/>
            <person name="Marques-Souza H."/>
            <person name="Tautz D."/>
            <person name="Tomoyasu Y."/>
            <person name="Trauner J."/>
            <person name="Van der Zee M."/>
            <person name="Vervoort M."/>
            <person name="Wittkopp N."/>
            <person name="Wimmer E.A."/>
            <person name="Yang X."/>
            <person name="Jones A.K."/>
            <person name="Sattelle D.B."/>
            <person name="Ebert P.R."/>
            <person name="Nelson D."/>
            <person name="Scott J.G."/>
            <person name="Beeman R.W."/>
            <person name="Muthukrishnan S."/>
            <person name="Kramer K.J."/>
            <person name="Arakane Y."/>
            <person name="Beeman R.W."/>
            <person name="Zhu Q."/>
            <person name="Hogenkamp D."/>
            <person name="Dixit R."/>
            <person name="Oppert B."/>
            <person name="Jiang H."/>
            <person name="Zou Z."/>
            <person name="Marshall J."/>
            <person name="Elpidina E."/>
            <person name="Vinokurov K."/>
            <person name="Oppert C."/>
            <person name="Zou Z."/>
            <person name="Evans J."/>
            <person name="Lu Z."/>
            <person name="Zhao P."/>
            <person name="Sumathipala N."/>
            <person name="Altincicek B."/>
            <person name="Vilcinskas A."/>
            <person name="Williams M."/>
            <person name="Hultmark D."/>
            <person name="Hetru C."/>
            <person name="Jiang H."/>
            <person name="Grimmelikhuijzen C.J."/>
            <person name="Hauser F."/>
            <person name="Cazzamali G."/>
            <person name="Williamson M."/>
            <person name="Park Y."/>
            <person name="Li B."/>
            <person name="Tanaka Y."/>
            <person name="Predel R."/>
            <person name="Neupert S."/>
            <person name="Schachtner J."/>
            <person name="Verleyen P."/>
            <person name="Raible F."/>
            <person name="Bork P."/>
            <person name="Friedrich M."/>
            <person name="Walden K.K."/>
            <person name="Robertson H.M."/>
            <person name="Angeli S."/>
            <person name="Foret S."/>
            <person name="Bucher G."/>
            <person name="Schuetz S."/>
            <person name="Maleszka R."/>
            <person name="Wimmer E.A."/>
            <person name="Beeman R.W."/>
            <person name="Lorenzen M."/>
            <person name="Tomoyasu Y."/>
            <person name="Miller S.C."/>
            <person name="Grossmann D."/>
            <person name="Bucher G."/>
        </authorList>
    </citation>
    <scope>NUCLEOTIDE SEQUENCE [LARGE SCALE GENOMIC DNA]</scope>
    <source>
        <strain evidence="4 5">Georgia GA2</strain>
    </source>
</reference>
<gene>
    <name evidence="4" type="primary">AUGUSTUS-3.0.2_30999</name>
    <name evidence="4" type="ORF">TcasGA2_TC030999</name>
</gene>
<dbReference type="Gene3D" id="2.30.30.140">
    <property type="match status" value="1"/>
</dbReference>
<dbReference type="Proteomes" id="UP000007266">
    <property type="component" value="Linkage group 2"/>
</dbReference>
<dbReference type="STRING" id="7070.A0A139WMW0"/>
<accession>A0A139WMW0</accession>
<dbReference type="InParanoid" id="A0A139WMW0"/>
<dbReference type="PANTHER" id="PTHR10928">
    <property type="entry name" value="SUPPRESSOR OF FUSED"/>
    <property type="match status" value="1"/>
</dbReference>
<evidence type="ECO:0000259" key="1">
    <source>
        <dbReference type="Pfam" id="PF00567"/>
    </source>
</evidence>
<dbReference type="InterPro" id="IPR024314">
    <property type="entry name" value="SUFU_C"/>
</dbReference>
<keyword evidence="5" id="KW-1185">Reference proteome</keyword>
<dbReference type="EMBL" id="KQ971312">
    <property type="protein sequence ID" value="KYB29272.1"/>
    <property type="molecule type" value="Genomic_DNA"/>
</dbReference>
<organism evidence="4 5">
    <name type="scientific">Tribolium castaneum</name>
    <name type="common">Red flour beetle</name>
    <dbReference type="NCBI Taxonomy" id="7070"/>
    <lineage>
        <taxon>Eukaryota</taxon>
        <taxon>Metazoa</taxon>
        <taxon>Ecdysozoa</taxon>
        <taxon>Arthropoda</taxon>
        <taxon>Hexapoda</taxon>
        <taxon>Insecta</taxon>
        <taxon>Pterygota</taxon>
        <taxon>Neoptera</taxon>
        <taxon>Endopterygota</taxon>
        <taxon>Coleoptera</taxon>
        <taxon>Polyphaga</taxon>
        <taxon>Cucujiformia</taxon>
        <taxon>Tenebrionidae</taxon>
        <taxon>Tenebrionidae incertae sedis</taxon>
        <taxon>Tribolium</taxon>
    </lineage>
</organism>
<reference evidence="4 5" key="2">
    <citation type="journal article" date="2010" name="Nucleic Acids Res.">
        <title>BeetleBase in 2010: revisions to provide comprehensive genomic information for Tribolium castaneum.</title>
        <authorList>
            <person name="Kim H.S."/>
            <person name="Murphy T."/>
            <person name="Xia J."/>
            <person name="Caragea D."/>
            <person name="Park Y."/>
            <person name="Beeman R.W."/>
            <person name="Lorenzen M.D."/>
            <person name="Butcher S."/>
            <person name="Manak J.R."/>
            <person name="Brown S.J."/>
        </authorList>
    </citation>
    <scope>GENOME REANNOTATION</scope>
    <source>
        <strain evidence="4 5">Georgia GA2</strain>
    </source>
</reference>
<dbReference type="Pfam" id="PF05076">
    <property type="entry name" value="SUFU"/>
    <property type="match status" value="1"/>
</dbReference>
<protein>
    <submittedName>
        <fullName evidence="4">Suppressor of fused homolog-like Protein</fullName>
    </submittedName>
</protein>
<dbReference type="PANTHER" id="PTHR10928:SF2">
    <property type="entry name" value="SUPPRESSOR OF FUSED HOMOLOG"/>
    <property type="match status" value="1"/>
</dbReference>
<sequence>MNEAAALPHGPPMNILPPTPAGLESLYTLCRKIYPDQANPLQVTALIKYWLGGPDPLDYISMYANPGIPQENIPPHWHYISFGLSDLHGDGRVHDVSGANGVSGFGFELTFRLKREPEETAPPTWPATLMQSLAKYVFQSGNTLCAGDHVSWHCALDSSESRIQHMLMTTDVHLKSIQTPFGSVDFVQIVGICAEELKAAQQWNGAGVLDMITRIPSAGGPWFITDMRRGESIFELDLNAHEEVERGFELEGSNLSGVSARCSWVEQDPARIDIMHLKEKSDCDNFQAQEDVTLLNSPQKPLQSGNFEQNRSSSTNFKMDESTELLHIKKLEGVHLVFNLEAGSLLPLAIRGRVRHGRHFTFKSVLGETAITLVAGTVTGTLVNSEHPYVAQGSWLQILITDDLAQDMAVTFQVLATPEALSLPKTFSWPDKNAGGPWFITDMRRGESIFELDLNAHEEVERGFELEGSNLSGVSARCSWVEQDPARIDIMHLKEKSDCDNFQAPILKLYQMDSVQEVVVPTFVNAHLFWIIDKKDLLLRAAMEKVMRSNRCNKIKGLGEVSNDQIVAVNVEGVWTRAIVKDVEKDFGSDFKYKCWLPDYGTMRVVNNLFHLPEGLEECPHLARQASLENVVNLMTDLVLGDSGYEFQFKTTTDDIEGVQRVALDCLEAAEKLFFEAKRQDEFNSYGDITCVYQENAKESLTEYLIDKKLIRIDEALFKTLEPSRTTFKENYFQHIVNVQQPLVKTERNFNRIIFNQNEGVSMNFFKRNFAPDEDSSDW</sequence>
<dbReference type="SUPFAM" id="SSF103359">
    <property type="entry name" value="Suppressor of Fused, N-terminal domain"/>
    <property type="match status" value="1"/>
</dbReference>